<evidence type="ECO:0000313" key="7">
    <source>
        <dbReference type="Proteomes" id="UP000029385"/>
    </source>
</evidence>
<name>A0A091AZS7_9GAMM</name>
<evidence type="ECO:0000256" key="4">
    <source>
        <dbReference type="HAMAP-Rule" id="MF_01082"/>
    </source>
</evidence>
<accession>A0A091AZS7</accession>
<feature type="domain" description="TRUD" evidence="5">
    <location>
        <begin position="152"/>
        <end position="297"/>
    </location>
</feature>
<dbReference type="PANTHER" id="PTHR47811">
    <property type="entry name" value="TRNA PSEUDOURIDINE SYNTHASE D"/>
    <property type="match status" value="1"/>
</dbReference>
<dbReference type="GO" id="GO:0005829">
    <property type="term" value="C:cytosol"/>
    <property type="evidence" value="ECO:0007669"/>
    <property type="project" value="TreeGrafter"/>
</dbReference>
<dbReference type="CDD" id="cd02575">
    <property type="entry name" value="PseudoU_synth_EcTruD"/>
    <property type="match status" value="1"/>
</dbReference>
<protein>
    <recommendedName>
        <fullName evidence="4">tRNA pseudouridine synthase D</fullName>
        <ecNumber evidence="4">5.4.99.27</ecNumber>
    </recommendedName>
    <alternativeName>
        <fullName evidence="4">tRNA pseudouridine(13) synthase</fullName>
    </alternativeName>
    <alternativeName>
        <fullName evidence="4">tRNA pseudouridylate synthase D</fullName>
    </alternativeName>
    <alternativeName>
        <fullName evidence="4">tRNA-uridine isomerase D</fullName>
    </alternativeName>
</protein>
<keyword evidence="7" id="KW-1185">Reference proteome</keyword>
<dbReference type="PROSITE" id="PS01268">
    <property type="entry name" value="UPF0024"/>
    <property type="match status" value="1"/>
</dbReference>
<dbReference type="AlphaFoldDB" id="A0A091AZS7"/>
<dbReference type="Gene3D" id="3.30.2340.10">
    <property type="entry name" value="TruD, insertion domain"/>
    <property type="match status" value="1"/>
</dbReference>
<keyword evidence="2 4" id="KW-0819">tRNA processing</keyword>
<dbReference type="STRING" id="1121015.GCA_000420545_01347"/>
<evidence type="ECO:0000259" key="5">
    <source>
        <dbReference type="PROSITE" id="PS50984"/>
    </source>
</evidence>
<dbReference type="InterPro" id="IPR043165">
    <property type="entry name" value="TruD_insert_sf"/>
</dbReference>
<dbReference type="InterPro" id="IPR001656">
    <property type="entry name" value="PsdUridine_synth_TruD"/>
</dbReference>
<gene>
    <name evidence="4" type="primary">truD</name>
    <name evidence="6" type="ORF">N789_02010</name>
</gene>
<keyword evidence="3 4" id="KW-0413">Isomerase</keyword>
<dbReference type="OrthoDB" id="1550679at2"/>
<dbReference type="InterPro" id="IPR042214">
    <property type="entry name" value="TruD_catalytic"/>
</dbReference>
<dbReference type="HAMAP" id="MF_01082">
    <property type="entry name" value="TruD"/>
    <property type="match status" value="1"/>
</dbReference>
<reference evidence="6 7" key="1">
    <citation type="submission" date="2013-09" db="EMBL/GenBank/DDBJ databases">
        <title>Genome sequencing of Arenimonas oryziterrae.</title>
        <authorList>
            <person name="Chen F."/>
            <person name="Wang G."/>
        </authorList>
    </citation>
    <scope>NUCLEOTIDE SEQUENCE [LARGE SCALE GENOMIC DNA]</scope>
    <source>
        <strain evidence="6 7">YC6267</strain>
    </source>
</reference>
<proteinExistence type="inferred from homology"/>
<evidence type="ECO:0000256" key="3">
    <source>
        <dbReference type="ARBA" id="ARBA00023235"/>
    </source>
</evidence>
<dbReference type="InterPro" id="IPR011760">
    <property type="entry name" value="PsdUridine_synth_TruD_insert"/>
</dbReference>
<dbReference type="GO" id="GO:0160150">
    <property type="term" value="F:tRNA pseudouridine(13) synthase activity"/>
    <property type="evidence" value="ECO:0007669"/>
    <property type="project" value="UniProtKB-EC"/>
</dbReference>
<dbReference type="eggNOG" id="COG0585">
    <property type="taxonomic scope" value="Bacteria"/>
</dbReference>
<dbReference type="InterPro" id="IPR020103">
    <property type="entry name" value="PsdUridine_synth_cat_dom_sf"/>
</dbReference>
<comment type="catalytic activity">
    <reaction evidence="4">
        <text>uridine(13) in tRNA = pseudouridine(13) in tRNA</text>
        <dbReference type="Rhea" id="RHEA:42540"/>
        <dbReference type="Rhea" id="RHEA-COMP:10105"/>
        <dbReference type="Rhea" id="RHEA-COMP:10106"/>
        <dbReference type="ChEBI" id="CHEBI:65314"/>
        <dbReference type="ChEBI" id="CHEBI:65315"/>
        <dbReference type="EC" id="5.4.99.27"/>
    </reaction>
</comment>
<dbReference type="SUPFAM" id="SSF55120">
    <property type="entry name" value="Pseudouridine synthase"/>
    <property type="match status" value="1"/>
</dbReference>
<dbReference type="EC" id="5.4.99.27" evidence="4"/>
<dbReference type="GO" id="GO:0031119">
    <property type="term" value="P:tRNA pseudouridine synthesis"/>
    <property type="evidence" value="ECO:0007669"/>
    <property type="project" value="UniProtKB-UniRule"/>
</dbReference>
<evidence type="ECO:0000256" key="1">
    <source>
        <dbReference type="ARBA" id="ARBA00007953"/>
    </source>
</evidence>
<dbReference type="InterPro" id="IPR050170">
    <property type="entry name" value="TruD_pseudoU_synthase"/>
</dbReference>
<dbReference type="PANTHER" id="PTHR47811:SF1">
    <property type="entry name" value="TRNA PSEUDOURIDINE SYNTHASE D"/>
    <property type="match status" value="1"/>
</dbReference>
<sequence>MSGPRAYGEAVLRADFRSTPEDFLVEELPSFEASGQGEHLLLTIEKRGMNTAFAAKQIARWAGIPEMGVGYAGLKDRHALTRQRFSVHFPKRVSPDVALLATDELRVLDHQWHNRKLPRGALAGNRFTLTLRQAAGERVAIEQRLTQIAAHGIPNYFGEQRFGRDGDNVEAARRMFAGERVHRDQRSIYLSAARSELFNAVLAARIAAGTWNAGDEGEVWMLDGTQSVFGPEPATETLRERVERQDIHPTGPMWGTGDLRPQAAVRALEEITVAPFADLRAGLEAAGMKQERRALRVRVNALDWRWLEADVLQLAFTLSPGSYATEVLAELGEVAQPAG</sequence>
<organism evidence="6 7">
    <name type="scientific">Arenimonas oryziterrae DSM 21050 = YC6267</name>
    <dbReference type="NCBI Taxonomy" id="1121015"/>
    <lineage>
        <taxon>Bacteria</taxon>
        <taxon>Pseudomonadati</taxon>
        <taxon>Pseudomonadota</taxon>
        <taxon>Gammaproteobacteria</taxon>
        <taxon>Lysobacterales</taxon>
        <taxon>Lysobacteraceae</taxon>
        <taxon>Arenimonas</taxon>
    </lineage>
</organism>
<dbReference type="InterPro" id="IPR020119">
    <property type="entry name" value="PsdUridine_synth_TruD_CS"/>
</dbReference>
<comment type="similarity">
    <text evidence="1 4">Belongs to the pseudouridine synthase TruD family.</text>
</comment>
<evidence type="ECO:0000256" key="2">
    <source>
        <dbReference type="ARBA" id="ARBA00022694"/>
    </source>
</evidence>
<dbReference type="PROSITE" id="PS50984">
    <property type="entry name" value="TRUD"/>
    <property type="match status" value="1"/>
</dbReference>
<dbReference type="NCBIfam" id="NF002153">
    <property type="entry name" value="PRK00984.1-2"/>
    <property type="match status" value="1"/>
</dbReference>
<dbReference type="RefSeq" id="WP_022968983.1">
    <property type="nucleotide sequence ID" value="NZ_ATVD01000002.1"/>
</dbReference>
<dbReference type="Pfam" id="PF01142">
    <property type="entry name" value="TruD"/>
    <property type="match status" value="2"/>
</dbReference>
<dbReference type="PATRIC" id="fig|1121015.4.peg.397"/>
<dbReference type="GO" id="GO:0003723">
    <property type="term" value="F:RNA binding"/>
    <property type="evidence" value="ECO:0007669"/>
    <property type="project" value="InterPro"/>
</dbReference>
<evidence type="ECO:0000313" key="6">
    <source>
        <dbReference type="EMBL" id="KFN44812.1"/>
    </source>
</evidence>
<comment type="caution">
    <text evidence="6">The sequence shown here is derived from an EMBL/GenBank/DDBJ whole genome shotgun (WGS) entry which is preliminary data.</text>
</comment>
<dbReference type="Proteomes" id="UP000029385">
    <property type="component" value="Unassembled WGS sequence"/>
</dbReference>
<feature type="active site" description="Nucleophile" evidence="4">
    <location>
        <position position="76"/>
    </location>
</feature>
<dbReference type="Gene3D" id="3.30.2350.20">
    <property type="entry name" value="TruD, catalytic domain"/>
    <property type="match status" value="1"/>
</dbReference>
<comment type="function">
    <text evidence="4">Responsible for synthesis of pseudouridine from uracil-13 in transfer RNAs.</text>
</comment>
<dbReference type="EMBL" id="AVCI01000001">
    <property type="protein sequence ID" value="KFN44812.1"/>
    <property type="molecule type" value="Genomic_DNA"/>
</dbReference>